<reference evidence="5" key="1">
    <citation type="submission" date="2020-01" db="EMBL/GenBank/DDBJ databases">
        <authorList>
            <person name="Mishra B."/>
        </authorList>
    </citation>
    <scope>NUCLEOTIDE SEQUENCE [LARGE SCALE GENOMIC DNA]</scope>
</reference>
<feature type="repeat" description="PPR" evidence="3">
    <location>
        <begin position="402"/>
        <end position="436"/>
    </location>
</feature>
<dbReference type="PANTHER" id="PTHR47933">
    <property type="entry name" value="PENTATRICOPEPTIDE REPEAT-CONTAINING PROTEIN 1, MITOCHONDRIAL"/>
    <property type="match status" value="1"/>
</dbReference>
<evidence type="ECO:0000256" key="1">
    <source>
        <dbReference type="ARBA" id="ARBA00007626"/>
    </source>
</evidence>
<evidence type="ECO:0008006" key="7">
    <source>
        <dbReference type="Google" id="ProtNLM"/>
    </source>
</evidence>
<dbReference type="InterPro" id="IPR011990">
    <property type="entry name" value="TPR-like_helical_dom_sf"/>
</dbReference>
<dbReference type="OrthoDB" id="773543at2759"/>
<dbReference type="Proteomes" id="UP000467841">
    <property type="component" value="Unassembled WGS sequence"/>
</dbReference>
<feature type="repeat" description="PPR" evidence="3">
    <location>
        <begin position="643"/>
        <end position="677"/>
    </location>
</feature>
<dbReference type="InterPro" id="IPR051240">
    <property type="entry name" value="Mito_RNA-Proc/Resp"/>
</dbReference>
<feature type="repeat" description="PPR" evidence="3">
    <location>
        <begin position="812"/>
        <end position="846"/>
    </location>
</feature>
<dbReference type="GO" id="GO:0003729">
    <property type="term" value="F:mRNA binding"/>
    <property type="evidence" value="ECO:0007669"/>
    <property type="project" value="TreeGrafter"/>
</dbReference>
<feature type="repeat" description="PPR" evidence="3">
    <location>
        <begin position="437"/>
        <end position="471"/>
    </location>
</feature>
<feature type="repeat" description="PPR" evidence="3">
    <location>
        <begin position="953"/>
        <end position="987"/>
    </location>
</feature>
<dbReference type="EMBL" id="CACVBM020001107">
    <property type="protein sequence ID" value="CAA7031326.1"/>
    <property type="molecule type" value="Genomic_DNA"/>
</dbReference>
<dbReference type="NCBIfam" id="TIGR00756">
    <property type="entry name" value="PPR"/>
    <property type="match status" value="6"/>
</dbReference>
<proteinExistence type="inferred from homology"/>
<keyword evidence="2" id="KW-0677">Repeat</keyword>
<keyword evidence="6" id="KW-1185">Reference proteome</keyword>
<dbReference type="AlphaFoldDB" id="A0A6D2IVS6"/>
<protein>
    <recommendedName>
        <fullName evidence="7">Pentacotripeptide-repeat region of PRORP domain-containing protein</fullName>
    </recommendedName>
</protein>
<evidence type="ECO:0000313" key="5">
    <source>
        <dbReference type="EMBL" id="CAA7031326.1"/>
    </source>
</evidence>
<gene>
    <name evidence="5" type="ORF">MERR_LOCUS18561</name>
</gene>
<feature type="repeat" description="PPR" evidence="3">
    <location>
        <begin position="1127"/>
        <end position="1161"/>
    </location>
</feature>
<dbReference type="Gene3D" id="1.25.40.10">
    <property type="entry name" value="Tetratricopeptide repeat domain"/>
    <property type="match status" value="8"/>
</dbReference>
<comment type="similarity">
    <text evidence="1">Belongs to the PPR family. P subfamily.</text>
</comment>
<evidence type="ECO:0000256" key="3">
    <source>
        <dbReference type="PROSITE-ProRule" id="PRU00708"/>
    </source>
</evidence>
<evidence type="ECO:0000313" key="6">
    <source>
        <dbReference type="Proteomes" id="UP000467841"/>
    </source>
</evidence>
<accession>A0A6D2IVS6</accession>
<feature type="repeat" description="PPR" evidence="3">
    <location>
        <begin position="1091"/>
        <end position="1126"/>
    </location>
</feature>
<organism evidence="5 6">
    <name type="scientific">Microthlaspi erraticum</name>
    <dbReference type="NCBI Taxonomy" id="1685480"/>
    <lineage>
        <taxon>Eukaryota</taxon>
        <taxon>Viridiplantae</taxon>
        <taxon>Streptophyta</taxon>
        <taxon>Embryophyta</taxon>
        <taxon>Tracheophyta</taxon>
        <taxon>Spermatophyta</taxon>
        <taxon>Magnoliopsida</taxon>
        <taxon>eudicotyledons</taxon>
        <taxon>Gunneridae</taxon>
        <taxon>Pentapetalae</taxon>
        <taxon>rosids</taxon>
        <taxon>malvids</taxon>
        <taxon>Brassicales</taxon>
        <taxon>Brassicaceae</taxon>
        <taxon>Coluteocarpeae</taxon>
        <taxon>Microthlaspi</taxon>
    </lineage>
</organism>
<dbReference type="PROSITE" id="PS51375">
    <property type="entry name" value="PPR"/>
    <property type="match status" value="11"/>
</dbReference>
<sequence>MLNLLSISNSTRLRFLNKVSSLSCRYSFAFYSTTSSASSLGNESATRRNYDKSSPSTLPSVGKLDRISRSLRGAAKESRDVSGSSLKDLLLDFFDVVPNITRRFRRFPGLKPENVLELLLGFESERQRGEIGGRKVRALWEIFRWASGQYKGFKHLPQAREIMASALIREGMVKEVELLLMEMENNGIRFDNEEIFCDLIEKYVDDFDSRKAVMLFDWMRRKGFIPSSSCYQTLIDHLVRAHRTESAHRVCLDWVETTAESSNMNIDGIGKVIELLCLDQRVQEARVLARKLVALGCNLNSSIYSKITLGYSEKQDFEDLLSFIGEVKYEPDVLVGNRIVHSLCRRFGSERAYVYMEELEHLGFKPDEVTFGILIGWCCFEGDIKRAFLYLSETTSKGLKPDVYSYNAILSGLFRKGLWQHTRCVLDEMKENGTFPGLSTFKVMVTGYCKARRFEEAKAVVNEMFGYGLIEASKVEDPLSEAFSLVGFDPLAVRLKRDNDNECSKAEFFDDLGNGLYLDTDLDAYEQRVNMVLDRSVLPEFNLLLVRACGDGDLQTALGLLDEMARWGQKLSRRGFAVLMKSLCASRSLVRVSVSLFGKWPKLANQLDGETLNFLVQEYCKKGFSRQSKLIFHRMVQMDHPIDNATYTSLISCFCKKETLSDVLNVWDAAQNVNWLPDLNSCGALWECLVRRGLVEEAVKLFERVFISYPLSQSEAFRNFAEKLTVLGFSRIAHSVAKRLEGEGYIVEEEVYNHLIKGLCKDKNDSAAFAILDEMLDKKHIPSLGSCLMLIPRLCGANQTEKAFTLAEQSDSSSVYNALIEGLCLAGMMVDAENQLRLLLSNGFLPDNDTYNLMFQGYCKGNNLRKIEEVSGILVRKNRICSVTSYREYVRRMCLERQFLSAVSLKEILLLGESNPDGVIIYNLLIFYLFQAKNRVEVSKVLLEMRGRGLLPDETTFNFLIHGYALCGDYSSSLRYFSAMISEGMKPNNRSLRVVISSLCDNGDVKKALDFCQVMESKGWILNSSVVQTKIVESLISKGEISKAEDFLSRVTSNGMMGSYDNLIKRLADCENLDISVHLLNTMLKRRKIPDASSYDSVINGLLRCDNQLDKAMDFHAEMVELGLSPSINTWSGLVHKYCEACQVVESERLIKSMVALGETPSQEMFKTVIDRFRVENNTVKASEMMEMMQKCGHEIDFETHWSLISNMSSCKEKKKTTVGEGFLSRLLSGNGFAWKR</sequence>
<comment type="caution">
    <text evidence="5">The sequence shown here is derived from an EMBL/GenBank/DDBJ whole genome shotgun (WGS) entry which is preliminary data.</text>
</comment>
<feature type="repeat" description="PPR" evidence="3">
    <location>
        <begin position="748"/>
        <end position="782"/>
    </location>
</feature>
<name>A0A6D2IVS6_9BRAS</name>
<feature type="repeat" description="PPR" evidence="3">
    <location>
        <begin position="988"/>
        <end position="1022"/>
    </location>
</feature>
<evidence type="ECO:0000256" key="2">
    <source>
        <dbReference type="ARBA" id="ARBA00022737"/>
    </source>
</evidence>
<dbReference type="Pfam" id="PF01535">
    <property type="entry name" value="PPR"/>
    <property type="match status" value="5"/>
</dbReference>
<dbReference type="PANTHER" id="PTHR47933:SF45">
    <property type="entry name" value="PENTACOTRIPEPTIDE-REPEAT REGION OF PRORP DOMAIN-CONTAINING PROTEIN"/>
    <property type="match status" value="1"/>
</dbReference>
<dbReference type="Pfam" id="PF13041">
    <property type="entry name" value="PPR_2"/>
    <property type="match status" value="4"/>
</dbReference>
<feature type="region of interest" description="Disordered" evidence="4">
    <location>
        <begin position="36"/>
        <end position="62"/>
    </location>
</feature>
<dbReference type="InterPro" id="IPR002885">
    <property type="entry name" value="PPR_rpt"/>
</dbReference>
<feature type="repeat" description="PPR" evidence="3">
    <location>
        <begin position="192"/>
        <end position="226"/>
    </location>
</feature>
<evidence type="ECO:0000256" key="4">
    <source>
        <dbReference type="SAM" id="MobiDB-lite"/>
    </source>
</evidence>
<feature type="repeat" description="PPR" evidence="3">
    <location>
        <begin position="367"/>
        <end position="401"/>
    </location>
</feature>